<protein>
    <submittedName>
        <fullName evidence="3">DUF3971 domain-containing protein</fullName>
    </submittedName>
</protein>
<gene>
    <name evidence="3" type="ORF">ABGN05_29160</name>
</gene>
<proteinExistence type="predicted"/>
<dbReference type="EMBL" id="JBDPGJ010000011">
    <property type="protein sequence ID" value="MEX0409715.1"/>
    <property type="molecule type" value="Genomic_DNA"/>
</dbReference>
<evidence type="ECO:0000313" key="4">
    <source>
        <dbReference type="Proteomes" id="UP001556692"/>
    </source>
</evidence>
<keyword evidence="1" id="KW-1133">Transmembrane helix</keyword>
<feature type="domain" description="YhdP central" evidence="2">
    <location>
        <begin position="391"/>
        <end position="919"/>
    </location>
</feature>
<name>A0ABV3SVZ5_9HYPH</name>
<evidence type="ECO:0000313" key="3">
    <source>
        <dbReference type="EMBL" id="MEX0409715.1"/>
    </source>
</evidence>
<keyword evidence="1" id="KW-0472">Membrane</keyword>
<evidence type="ECO:0000259" key="2">
    <source>
        <dbReference type="Pfam" id="PF13116"/>
    </source>
</evidence>
<feature type="transmembrane region" description="Helical" evidence="1">
    <location>
        <begin position="42"/>
        <end position="68"/>
    </location>
</feature>
<keyword evidence="1" id="KW-0812">Transmembrane</keyword>
<dbReference type="Pfam" id="PF13116">
    <property type="entry name" value="YhdP"/>
    <property type="match status" value="1"/>
</dbReference>
<dbReference type="InterPro" id="IPR025263">
    <property type="entry name" value="YhdP_central"/>
</dbReference>
<reference evidence="3 4" key="1">
    <citation type="submission" date="2024-05" db="EMBL/GenBank/DDBJ databases">
        <authorList>
            <person name="Jiang F."/>
        </authorList>
    </citation>
    <scope>NUCLEOTIDE SEQUENCE [LARGE SCALE GENOMIC DNA]</scope>
    <source>
        <strain evidence="3 4">LZ166</strain>
    </source>
</reference>
<comment type="caution">
    <text evidence="3">The sequence shown here is derived from an EMBL/GenBank/DDBJ whole genome shotgun (WGS) entry which is preliminary data.</text>
</comment>
<evidence type="ECO:0000256" key="1">
    <source>
        <dbReference type="SAM" id="Phobius"/>
    </source>
</evidence>
<keyword evidence="4" id="KW-1185">Reference proteome</keyword>
<dbReference type="Proteomes" id="UP001556692">
    <property type="component" value="Unassembled WGS sequence"/>
</dbReference>
<accession>A0ABV3SVZ5</accession>
<sequence>MEKRTERHERVRFRRDEITALEKYPSAYTMDTSRPSRRRGRVWLRAVALSLAGLFLLCIVALGTLYLAGTAGLGSERLKREASAAISALAGAPIEVQAGPARFSLGSSRLLALEIPDVTLATPPGGTVFARAGAIRFGVAIWPLLGGDLQVTEIRLADATIEPATLANDDGGDWSAGLRDERGLFDPDLIVGKVFGAIDNALTGLRGRSAPRISLDDVSVSVGRGDSARMLEIESAEAWANEEGALQLSAALAFDGRPMSIKGTAQPASRNGGTRFALTADVGLEKRGADPASGTPILAGRSEVSLRGVRLEGEAGRLHFRARSHDLVIAVPEMQPLVGDVEIGGLLASGTGKVEFERVRLATRRSTLLFNGAIGPAPAGETGGTHGYRWEFVSNGSRVAAQDVPEPALPFVARVAGTYDPKNRVVAATEIGVRTGQGELVGQATIGFGNGAPAIALALDVPRMPVAHAKQLWPSEAATGARSWVLANVFGGTVRDSRLRFRVPAGRLGNGVALNGEEVNGHFEIDDTRFDITGDLPAVRDAYGVVDFRGSDVDVALSSGTVFMPTGRTLSAENGSFLIRNVESKPTIGYMDIDVKGEAPAVVEFASYKPIDAMRHLHLKPEDFSGQAAGNVRADIPLRKDFPVEHLDWEVDLTYDNLSIAQPFEGQEVTQAKGSIKVDPAKAVIEASAKLNGMPAELKLTEPLGEEGPARNRAVSLILDDAARAKIAPGLNQMLSGPVKVAVSLEEGGAQRMEADLKEAQLSFPWVGWTKGKGIPGTATFTLTNDEGRIALSDFKLRGETFAVEGELRLAGGELVEARFGKVALNRGDDATMSLTKQGGGYAIKVEGAAFDARSVIKLYLAETEKAEKAVESVPITLDAAVARTSGFGREVLSDVNVKLRGTGTDLGTLQISARTASGGKIGIVNDTDSGGRSVRIDSDDAGALVRFLNIYEYMQGGVIRVALAATANGPLKGQVEARNFAIVNEPRLRSLISAPLPESDGRSLAQAVRRDLDDRRATFERGFALIEKGDGYLTIDRGVLRGPAIGATFQGTFYDRQDNMNMTGTFMPAYGINRIFGEIPLFGQILGNGRDRGLIGITFRLAGDSKEPRLEVNPLSAVAPGIFRSIFEFD</sequence>
<dbReference type="RefSeq" id="WP_367957572.1">
    <property type="nucleotide sequence ID" value="NZ_JBDPGJ010000011.1"/>
</dbReference>
<organism evidence="3 4">
    <name type="scientific">Aquibium pacificus</name>
    <dbReference type="NCBI Taxonomy" id="3153579"/>
    <lineage>
        <taxon>Bacteria</taxon>
        <taxon>Pseudomonadati</taxon>
        <taxon>Pseudomonadota</taxon>
        <taxon>Alphaproteobacteria</taxon>
        <taxon>Hyphomicrobiales</taxon>
        <taxon>Phyllobacteriaceae</taxon>
        <taxon>Aquibium</taxon>
    </lineage>
</organism>